<dbReference type="AlphaFoldDB" id="A0A401NSG4"/>
<keyword evidence="4" id="KW-1185">Reference proteome</keyword>
<dbReference type="SUPFAM" id="SSF50729">
    <property type="entry name" value="PH domain-like"/>
    <property type="match status" value="1"/>
</dbReference>
<feature type="region of interest" description="Disordered" evidence="1">
    <location>
        <begin position="135"/>
        <end position="158"/>
    </location>
</feature>
<dbReference type="PANTHER" id="PTHR16186:SF9">
    <property type="entry name" value="SH2 DOMAIN-CONTAINING PROTEIN"/>
    <property type="match status" value="1"/>
</dbReference>
<feature type="domain" description="PH" evidence="2">
    <location>
        <begin position="15"/>
        <end position="113"/>
    </location>
</feature>
<dbReference type="InterPro" id="IPR001849">
    <property type="entry name" value="PH_domain"/>
</dbReference>
<sequence length="381" mass="43942">MASPRLGRHRISYVPGYHEGYLEKLETKSQTYKRYWTVLRGNELLFQVTSRDPMYIEKISLSDLVSVVNEDGPDKDPQTSNFILKLKHGNVRLKADSPESREQWKGFIHTAVKLEIPNLHLLPGQIQRLKEVMEEEIKQRRKSGPPPLPERSKTSEPIENEYDDIESMPSCFYKISRFEGEIMLEKNMEYGNMLMRLGRDNKNFAITTRQMVNGNALVKHYRVRCADNGYIIEVDNGVLCRSQQEVIDYFVNYTNGALKPLERATDYEINLSLVKEDAESGELIHHEQQQSPFKTATWTYPPVKEEKLSPKIPIIIEPEGEYLNNDEIEKLDQVKITTRPKKILMPPIAKIQTQADSSQIKALPRLKSAAVNSEHQEKLMG</sequence>
<evidence type="ECO:0000313" key="3">
    <source>
        <dbReference type="EMBL" id="GCB63815.1"/>
    </source>
</evidence>
<evidence type="ECO:0000313" key="4">
    <source>
        <dbReference type="Proteomes" id="UP000288216"/>
    </source>
</evidence>
<dbReference type="SMART" id="SM00233">
    <property type="entry name" value="PH"/>
    <property type="match status" value="1"/>
</dbReference>
<accession>A0A401NSG4</accession>
<evidence type="ECO:0000259" key="2">
    <source>
        <dbReference type="PROSITE" id="PS50003"/>
    </source>
</evidence>
<organism evidence="3 4">
    <name type="scientific">Scyliorhinus torazame</name>
    <name type="common">Cloudy catshark</name>
    <name type="synonym">Catulus torazame</name>
    <dbReference type="NCBI Taxonomy" id="75743"/>
    <lineage>
        <taxon>Eukaryota</taxon>
        <taxon>Metazoa</taxon>
        <taxon>Chordata</taxon>
        <taxon>Craniata</taxon>
        <taxon>Vertebrata</taxon>
        <taxon>Chondrichthyes</taxon>
        <taxon>Elasmobranchii</taxon>
        <taxon>Galeomorphii</taxon>
        <taxon>Galeoidea</taxon>
        <taxon>Carcharhiniformes</taxon>
        <taxon>Scyliorhinidae</taxon>
        <taxon>Scyliorhinus</taxon>
    </lineage>
</organism>
<reference evidence="3 4" key="1">
    <citation type="journal article" date="2018" name="Nat. Ecol. Evol.">
        <title>Shark genomes provide insights into elasmobranch evolution and the origin of vertebrates.</title>
        <authorList>
            <person name="Hara Y"/>
            <person name="Yamaguchi K"/>
            <person name="Onimaru K"/>
            <person name="Kadota M"/>
            <person name="Koyanagi M"/>
            <person name="Keeley SD"/>
            <person name="Tatsumi K"/>
            <person name="Tanaka K"/>
            <person name="Motone F"/>
            <person name="Kageyama Y"/>
            <person name="Nozu R"/>
            <person name="Adachi N"/>
            <person name="Nishimura O"/>
            <person name="Nakagawa R"/>
            <person name="Tanegashima C"/>
            <person name="Kiyatake I"/>
            <person name="Matsumoto R"/>
            <person name="Murakumo K"/>
            <person name="Nishida K"/>
            <person name="Terakita A"/>
            <person name="Kuratani S"/>
            <person name="Sato K"/>
            <person name="Hyodo S Kuraku.S."/>
        </authorList>
    </citation>
    <scope>NUCLEOTIDE SEQUENCE [LARGE SCALE GENOMIC DNA]</scope>
</reference>
<dbReference type="Pfam" id="PF00169">
    <property type="entry name" value="PH"/>
    <property type="match status" value="1"/>
</dbReference>
<dbReference type="OMA" id="EMPACYY"/>
<dbReference type="InterPro" id="IPR011993">
    <property type="entry name" value="PH-like_dom_sf"/>
</dbReference>
<evidence type="ECO:0000256" key="1">
    <source>
        <dbReference type="SAM" id="MobiDB-lite"/>
    </source>
</evidence>
<dbReference type="Gene3D" id="3.30.505.10">
    <property type="entry name" value="SH2 domain"/>
    <property type="match status" value="1"/>
</dbReference>
<dbReference type="PROSITE" id="PS50003">
    <property type="entry name" value="PH_DOMAIN"/>
    <property type="match status" value="1"/>
</dbReference>
<dbReference type="Gene3D" id="2.30.29.30">
    <property type="entry name" value="Pleckstrin-homology domain (PH domain)/Phosphotyrosine-binding domain (PTB)"/>
    <property type="match status" value="1"/>
</dbReference>
<dbReference type="EMBL" id="BFAA01001333">
    <property type="protein sequence ID" value="GCB63815.1"/>
    <property type="molecule type" value="Genomic_DNA"/>
</dbReference>
<dbReference type="GO" id="GO:0035591">
    <property type="term" value="F:signaling adaptor activity"/>
    <property type="evidence" value="ECO:0007669"/>
    <property type="project" value="InterPro"/>
</dbReference>
<dbReference type="PANTHER" id="PTHR16186">
    <property type="entry name" value="SIGNAL-TRANSDUCING ADAPTOR PROTEIN-RELATED"/>
    <property type="match status" value="1"/>
</dbReference>
<gene>
    <name evidence="3" type="ORF">scyTo_0004482</name>
</gene>
<protein>
    <recommendedName>
        <fullName evidence="2">PH domain-containing protein</fullName>
    </recommendedName>
</protein>
<dbReference type="OrthoDB" id="6086001at2759"/>
<dbReference type="InterPro" id="IPR039111">
    <property type="entry name" value="STAP1/STAP2"/>
</dbReference>
<dbReference type="Proteomes" id="UP000288216">
    <property type="component" value="Unassembled WGS sequence"/>
</dbReference>
<proteinExistence type="predicted"/>
<dbReference type="SUPFAM" id="SSF55550">
    <property type="entry name" value="SH2 domain"/>
    <property type="match status" value="1"/>
</dbReference>
<dbReference type="STRING" id="75743.A0A401NSG4"/>
<name>A0A401NSG4_SCYTO</name>
<dbReference type="InterPro" id="IPR036860">
    <property type="entry name" value="SH2_dom_sf"/>
</dbReference>
<comment type="caution">
    <text evidence="3">The sequence shown here is derived from an EMBL/GenBank/DDBJ whole genome shotgun (WGS) entry which is preliminary data.</text>
</comment>